<sequence length="386" mass="42963">MSMLQIEKLEPKVLSNHLLAKGISSNGALSVRDNGITGEMLLEFCEEDIHDAFSLFKDRFIIRKLIREHKSPTKPIETHNQHMSRATSSKKQTCINLTKATKVSTGSTVHSYSPGQVLNSCADVSQRHSVVPIAYQPDYSQQQSYPSQVRKESLKLSTGPRVTVKLENVSRNGYSCTGEGPKHSTQSEAQGFPPPVRSPLMHHVVSSSVEDTVSKHDSGMGPQRESALNSSQNQIVRSLNIITMEEKQRIKKYAAEALLEKKCIRSKPNEAQHLGSLAIRNAAQSAQIWDNPPVLKEIPLAKKEQFIKSLIAFAPQLSERMDTVWIRLREALQNRRKYLSDKETGKRQNKAKRVPPYAGPGRGDQVSPALLTAKEPGPFIDLTDAK</sequence>
<dbReference type="KEGG" id="cvn:111118700"/>
<dbReference type="Proteomes" id="UP000694844">
    <property type="component" value="Chromosome 1"/>
</dbReference>
<feature type="region of interest" description="Disordered" evidence="1">
    <location>
        <begin position="339"/>
        <end position="386"/>
    </location>
</feature>
<dbReference type="RefSeq" id="XP_022313991.1">
    <property type="nucleotide sequence ID" value="XM_022458283.1"/>
</dbReference>
<dbReference type="GeneID" id="111118700"/>
<dbReference type="OrthoDB" id="6111702at2759"/>
<gene>
    <name evidence="3" type="primary">LOC111118700</name>
</gene>
<dbReference type="AlphaFoldDB" id="A0A8B8CHL5"/>
<reference evidence="2" key="1">
    <citation type="submission" date="2024-06" db="UniProtKB">
        <authorList>
            <consortium name="RefSeq"/>
        </authorList>
    </citation>
    <scope>NUCLEOTIDE SEQUENCE [LARGE SCALE GENOMIC DNA]</scope>
</reference>
<reference evidence="3" key="2">
    <citation type="submission" date="2025-08" db="UniProtKB">
        <authorList>
            <consortium name="RefSeq"/>
        </authorList>
    </citation>
    <scope>IDENTIFICATION</scope>
    <source>
        <tissue evidence="3">Whole sample</tissue>
    </source>
</reference>
<accession>A0A8B8CHL5</accession>
<evidence type="ECO:0000313" key="3">
    <source>
        <dbReference type="RefSeq" id="XP_022313991.1"/>
    </source>
</evidence>
<evidence type="ECO:0000256" key="1">
    <source>
        <dbReference type="SAM" id="MobiDB-lite"/>
    </source>
</evidence>
<name>A0A8B8CHL5_CRAVI</name>
<evidence type="ECO:0000313" key="2">
    <source>
        <dbReference type="Proteomes" id="UP000694844"/>
    </source>
</evidence>
<organism evidence="2 3">
    <name type="scientific">Crassostrea virginica</name>
    <name type="common">Eastern oyster</name>
    <dbReference type="NCBI Taxonomy" id="6565"/>
    <lineage>
        <taxon>Eukaryota</taxon>
        <taxon>Metazoa</taxon>
        <taxon>Spiralia</taxon>
        <taxon>Lophotrochozoa</taxon>
        <taxon>Mollusca</taxon>
        <taxon>Bivalvia</taxon>
        <taxon>Autobranchia</taxon>
        <taxon>Pteriomorphia</taxon>
        <taxon>Ostreida</taxon>
        <taxon>Ostreoidea</taxon>
        <taxon>Ostreidae</taxon>
        <taxon>Crassostrea</taxon>
    </lineage>
</organism>
<keyword evidence="2" id="KW-1185">Reference proteome</keyword>
<proteinExistence type="predicted"/>
<feature type="region of interest" description="Disordered" evidence="1">
    <location>
        <begin position="173"/>
        <end position="192"/>
    </location>
</feature>
<protein>
    <submittedName>
        <fullName evidence="3">Uncharacterized protein LOC111118700</fullName>
    </submittedName>
</protein>